<dbReference type="Proteomes" id="UP000008820">
    <property type="component" value="Chromosome 2"/>
</dbReference>
<dbReference type="GO" id="GO:0045892">
    <property type="term" value="P:negative regulation of DNA-templated transcription"/>
    <property type="evidence" value="ECO:0007669"/>
    <property type="project" value="UniProtKB-ARBA"/>
</dbReference>
<organism evidence="10 11">
    <name type="scientific">Aedes aegypti</name>
    <name type="common">Yellowfever mosquito</name>
    <name type="synonym">Culex aegypti</name>
    <dbReference type="NCBI Taxonomy" id="7159"/>
    <lineage>
        <taxon>Eukaryota</taxon>
        <taxon>Metazoa</taxon>
        <taxon>Ecdysozoa</taxon>
        <taxon>Arthropoda</taxon>
        <taxon>Hexapoda</taxon>
        <taxon>Insecta</taxon>
        <taxon>Pterygota</taxon>
        <taxon>Neoptera</taxon>
        <taxon>Endopterygota</taxon>
        <taxon>Diptera</taxon>
        <taxon>Nematocera</taxon>
        <taxon>Culicoidea</taxon>
        <taxon>Culicidae</taxon>
        <taxon>Culicinae</taxon>
        <taxon>Aedini</taxon>
        <taxon>Aedes</taxon>
        <taxon>Stegomyia</taxon>
    </lineage>
</organism>
<dbReference type="PROSITE" id="PS51915">
    <property type="entry name" value="ZAD"/>
    <property type="match status" value="1"/>
</dbReference>
<dbReference type="InterPro" id="IPR036236">
    <property type="entry name" value="Znf_C2H2_sf"/>
</dbReference>
<feature type="region of interest" description="Disordered" evidence="9">
    <location>
        <begin position="455"/>
        <end position="475"/>
    </location>
</feature>
<dbReference type="OrthoDB" id="1095242at2759"/>
<reference evidence="10" key="2">
    <citation type="submission" date="2020-05" db="UniProtKB">
        <authorList>
            <consortium name="EnsemblMetazoa"/>
        </authorList>
    </citation>
    <scope>IDENTIFICATION</scope>
    <source>
        <strain evidence="10">LVP_AGWG</strain>
    </source>
</reference>
<feature type="compositionally biased region" description="Basic and acidic residues" evidence="9">
    <location>
        <begin position="455"/>
        <end position="465"/>
    </location>
</feature>
<evidence type="ECO:0000256" key="9">
    <source>
        <dbReference type="SAM" id="MobiDB-lite"/>
    </source>
</evidence>
<keyword evidence="5" id="KW-0862">Zinc</keyword>
<evidence type="ECO:0000256" key="7">
    <source>
        <dbReference type="ARBA" id="ARBA00023163"/>
    </source>
</evidence>
<dbReference type="SMART" id="SM00868">
    <property type="entry name" value="zf-AD"/>
    <property type="match status" value="1"/>
</dbReference>
<evidence type="ECO:0000256" key="2">
    <source>
        <dbReference type="ARBA" id="ARBA00022723"/>
    </source>
</evidence>
<dbReference type="FunFam" id="3.30.160.60:FF:000256">
    <property type="entry name" value="PLAG1 like zinc finger 2"/>
    <property type="match status" value="1"/>
</dbReference>
<feature type="region of interest" description="Disordered" evidence="9">
    <location>
        <begin position="113"/>
        <end position="132"/>
    </location>
</feature>
<evidence type="ECO:0000256" key="8">
    <source>
        <dbReference type="ARBA" id="ARBA00023242"/>
    </source>
</evidence>
<dbReference type="FunFam" id="3.30.160.60:FF:000495">
    <property type="entry name" value="zinc finger protein 668"/>
    <property type="match status" value="1"/>
</dbReference>
<dbReference type="InterPro" id="IPR012934">
    <property type="entry name" value="Znf_AD"/>
</dbReference>
<evidence type="ECO:0000256" key="4">
    <source>
        <dbReference type="ARBA" id="ARBA00022771"/>
    </source>
</evidence>
<evidence type="ECO:0000256" key="1">
    <source>
        <dbReference type="ARBA" id="ARBA00004123"/>
    </source>
</evidence>
<keyword evidence="2" id="KW-0479">Metal-binding</keyword>
<dbReference type="PANTHER" id="PTHR47772:SF13">
    <property type="entry name" value="GASTRULA ZINC FINGER PROTEIN XLCGF49.1-LIKE-RELATED"/>
    <property type="match status" value="1"/>
</dbReference>
<dbReference type="PANTHER" id="PTHR47772">
    <property type="entry name" value="ZINC FINGER PROTEIN 200"/>
    <property type="match status" value="1"/>
</dbReference>
<dbReference type="GO" id="GO:0005634">
    <property type="term" value="C:nucleus"/>
    <property type="evidence" value="ECO:0007669"/>
    <property type="project" value="UniProtKB-SubCell"/>
</dbReference>
<keyword evidence="8" id="KW-0539">Nucleus</keyword>
<reference evidence="10 11" key="1">
    <citation type="submission" date="2017-06" db="EMBL/GenBank/DDBJ databases">
        <title>Aedes aegypti genome working group (AGWG) sequencing and assembly.</title>
        <authorList>
            <consortium name="Aedes aegypti Genome Working Group (AGWG)"/>
            <person name="Matthews B.J."/>
        </authorList>
    </citation>
    <scope>NUCLEOTIDE SEQUENCE [LARGE SCALE GENOMIC DNA]</scope>
    <source>
        <strain evidence="10 11">LVP_AGWG</strain>
    </source>
</reference>
<dbReference type="GO" id="GO:0008270">
    <property type="term" value="F:zinc ion binding"/>
    <property type="evidence" value="ECO:0007669"/>
    <property type="project" value="UniProtKB-UniRule"/>
</dbReference>
<dbReference type="FunFam" id="3.30.160.60:FF:000340">
    <property type="entry name" value="zinc finger protein 473 isoform X1"/>
    <property type="match status" value="1"/>
</dbReference>
<dbReference type="FunFam" id="3.30.160.60:FF:000100">
    <property type="entry name" value="Zinc finger 45-like"/>
    <property type="match status" value="1"/>
</dbReference>
<keyword evidence="4" id="KW-0863">Zinc-finger</keyword>
<keyword evidence="6" id="KW-0805">Transcription regulation</keyword>
<proteinExistence type="predicted"/>
<dbReference type="AlphaFoldDB" id="A0A6I8U9Q5"/>
<dbReference type="PROSITE" id="PS50157">
    <property type="entry name" value="ZINC_FINGER_C2H2_2"/>
    <property type="match status" value="9"/>
</dbReference>
<sequence>MALNFDTNPADLCRVCIQNVTYVPSENIFESCSDITIYCKLSAICREVFAAEPQELSSFTDSGVLALPLNVCRECKSKIDEAYELHKMCVESNRKLRELLLLVGPKLEEGVTVKQEPEEAIQSGEPSHSGEPQQIFAESLNAPAKKSSPRAGKATSRVMKQEVNDEEADNQGLMQETNGFACEKCGVVTKREFALHKHMKMKHPKDVFKCDKCYEVYFDEAKLKEHRKNHDLEKPYPCPNCSKRFKVRRDVTLHANHCKGHTPYLCTECGKSYSYHSSLVQHLLRHKERAFACGQCPVKFHTKGALKMHVRITHNKEKNHSCDICEKRFVTNDSLKKHMVAHTGERRFTCDICNMRFKRSNNKQRHMRTHTGEKPYKCTHCDRAFSQTNDLLKHSKTHFGDNPYKCDRCDDAFRLISQLRDHYKVHYQAGDNQDSEPAGTFQFTIVSALKRRAAQERQREHHQDDIPSASEANEDEMVNSVLANLPEFPVEMENNT</sequence>
<evidence type="ECO:0000313" key="10">
    <source>
        <dbReference type="EnsemblMetazoa" id="AAEL027090-PA"/>
    </source>
</evidence>
<evidence type="ECO:0000256" key="6">
    <source>
        <dbReference type="ARBA" id="ARBA00023015"/>
    </source>
</evidence>
<dbReference type="PROSITE" id="PS00028">
    <property type="entry name" value="ZINC_FINGER_C2H2_1"/>
    <property type="match status" value="7"/>
</dbReference>
<dbReference type="Pfam" id="PF00096">
    <property type="entry name" value="zf-C2H2"/>
    <property type="match status" value="4"/>
</dbReference>
<accession>A0A6I8U9Q5</accession>
<dbReference type="InParanoid" id="A0A6I8U9Q5"/>
<evidence type="ECO:0000256" key="5">
    <source>
        <dbReference type="ARBA" id="ARBA00022833"/>
    </source>
</evidence>
<dbReference type="InterPro" id="IPR013087">
    <property type="entry name" value="Znf_C2H2_type"/>
</dbReference>
<evidence type="ECO:0000313" key="11">
    <source>
        <dbReference type="Proteomes" id="UP000008820"/>
    </source>
</evidence>
<name>A0A6I8U9Q5_AEDAE</name>
<dbReference type="EnsemblMetazoa" id="AAEL027090-RA">
    <property type="protein sequence ID" value="AAEL027090-PA"/>
    <property type="gene ID" value="AAEL027090"/>
</dbReference>
<dbReference type="FunFam" id="3.30.160.60:FF:000671">
    <property type="entry name" value="Zinc finger protein 26"/>
    <property type="match status" value="1"/>
</dbReference>
<protein>
    <submittedName>
        <fullName evidence="10">Uncharacterized protein</fullName>
    </submittedName>
</protein>
<dbReference type="Gene3D" id="3.30.160.60">
    <property type="entry name" value="Classic Zinc Finger"/>
    <property type="match status" value="6"/>
</dbReference>
<evidence type="ECO:0000256" key="3">
    <source>
        <dbReference type="ARBA" id="ARBA00022737"/>
    </source>
</evidence>
<comment type="subcellular location">
    <subcellularLocation>
        <location evidence="1">Nucleus</location>
    </subcellularLocation>
</comment>
<dbReference type="SMART" id="SM00355">
    <property type="entry name" value="ZnF_C2H2"/>
    <property type="match status" value="9"/>
</dbReference>
<keyword evidence="11" id="KW-1185">Reference proteome</keyword>
<gene>
    <name evidence="10" type="primary">5569716</name>
</gene>
<keyword evidence="3" id="KW-0677">Repeat</keyword>
<dbReference type="InterPro" id="IPR050636">
    <property type="entry name" value="C2H2-ZF_domain-containing"/>
</dbReference>
<keyword evidence="7" id="KW-0804">Transcription</keyword>
<dbReference type="SUPFAM" id="SSF57667">
    <property type="entry name" value="beta-beta-alpha zinc fingers"/>
    <property type="match status" value="5"/>
</dbReference>